<evidence type="ECO:0000256" key="2">
    <source>
        <dbReference type="SAM" id="MobiDB-lite"/>
    </source>
</evidence>
<accession>A0A1E3PUG9</accession>
<organism evidence="3 4">
    <name type="scientific">Nadsonia fulvescens var. elongata DSM 6958</name>
    <dbReference type="NCBI Taxonomy" id="857566"/>
    <lineage>
        <taxon>Eukaryota</taxon>
        <taxon>Fungi</taxon>
        <taxon>Dikarya</taxon>
        <taxon>Ascomycota</taxon>
        <taxon>Saccharomycotina</taxon>
        <taxon>Dipodascomycetes</taxon>
        <taxon>Dipodascales</taxon>
        <taxon>Dipodascales incertae sedis</taxon>
        <taxon>Nadsonia</taxon>
    </lineage>
</organism>
<dbReference type="AlphaFoldDB" id="A0A1E3PUG9"/>
<reference evidence="3 4" key="1">
    <citation type="journal article" date="2016" name="Proc. Natl. Acad. Sci. U.S.A.">
        <title>Comparative genomics of biotechnologically important yeasts.</title>
        <authorList>
            <person name="Riley R."/>
            <person name="Haridas S."/>
            <person name="Wolfe K.H."/>
            <person name="Lopes M.R."/>
            <person name="Hittinger C.T."/>
            <person name="Goeker M."/>
            <person name="Salamov A.A."/>
            <person name="Wisecaver J.H."/>
            <person name="Long T.M."/>
            <person name="Calvey C.H."/>
            <person name="Aerts A.L."/>
            <person name="Barry K.W."/>
            <person name="Choi C."/>
            <person name="Clum A."/>
            <person name="Coughlan A.Y."/>
            <person name="Deshpande S."/>
            <person name="Douglass A.P."/>
            <person name="Hanson S.J."/>
            <person name="Klenk H.-P."/>
            <person name="LaButti K.M."/>
            <person name="Lapidus A."/>
            <person name="Lindquist E.A."/>
            <person name="Lipzen A.M."/>
            <person name="Meier-Kolthoff J.P."/>
            <person name="Ohm R.A."/>
            <person name="Otillar R.P."/>
            <person name="Pangilinan J.L."/>
            <person name="Peng Y."/>
            <person name="Rokas A."/>
            <person name="Rosa C.A."/>
            <person name="Scheuner C."/>
            <person name="Sibirny A.A."/>
            <person name="Slot J.C."/>
            <person name="Stielow J.B."/>
            <person name="Sun H."/>
            <person name="Kurtzman C.P."/>
            <person name="Blackwell M."/>
            <person name="Grigoriev I.V."/>
            <person name="Jeffries T.W."/>
        </authorList>
    </citation>
    <scope>NUCLEOTIDE SEQUENCE [LARGE SCALE GENOMIC DNA]</scope>
    <source>
        <strain evidence="3 4">DSM 6958</strain>
    </source>
</reference>
<feature type="compositionally biased region" description="Polar residues" evidence="2">
    <location>
        <begin position="661"/>
        <end position="670"/>
    </location>
</feature>
<evidence type="ECO:0000256" key="1">
    <source>
        <dbReference type="SAM" id="Coils"/>
    </source>
</evidence>
<keyword evidence="4" id="KW-1185">Reference proteome</keyword>
<evidence type="ECO:0000313" key="4">
    <source>
        <dbReference type="Proteomes" id="UP000095009"/>
    </source>
</evidence>
<proteinExistence type="predicted"/>
<sequence>MSAELTETSKLSKNNPKSVDRTNQCSSIVNCTNRTEGDIMEESDIQDCKATVYYETPKAEPSTHNITSALYASLAKRDPLPANSCLLTSSKDTVDSIKPSQQDMSKIDSDPLIEDSKCENFLTSTPRIADLESSPFLTGEDSRLSVSQHNRLIEEMSDTIAQLTKKINILNTQLETKQTENQDISEHNNDLIEQLTSLHERATLAEVKISELESDLTEERENNEKLSAYKFRALKLEEKLGRLEQEHEYELHEGSLLRKNEFEYKRRERNMERWIDILSRDYDIFKENSELNKNIYDEDTLDENSETTLGSYASTAIPSRYNENDIMVFNKDNNSLRNGIPRDRVYSQSSSVPTENNILVKELNATKDRLRQLEMILLSENSIKQSDKLRQAKSLYTLHSSSKNSFFKDYALDNKESQRDHNISTEKLNDYQDRRTPTLTTSISNCQINQLNNSIHLKRSLPNLTFSRFDDQSPNALEGTSHEIYSPPYTTAPVTPILIDDYAMEITSGGHSEDEIQVSKRRNSMIYGGKANQRKGFEENEGNNVGHIPLKDNNIGDYFTSQQTIRKNDDFISGGNHVNSIISAVEYKAHDPLLKPRIYRSTSYESIMSNFSTINKPCRAPTYSPASHLAVAYALPIATTSSLTASSSTMGTTSKTHTMTGNNSKTENGSASRYLSSKFRLNTATTAIGNDHLTSANFDARHKTSKNDVNNSQNLMPERKNHLDNCNVISAQRAISMPIMESNNNNGLTMEDSPSTTAPNLYRWKSILSKFSLTKASPLADESSTVPRVTTAIITDGLGSTGQVTHKVDNGHDQVPSTYKRPNTGISPSVNLLKSASTSTRWHSPTDVNGNGVYPRPKLNHRRVLSSKVSHAALREALGEEQ</sequence>
<dbReference type="EMBL" id="KV454406">
    <property type="protein sequence ID" value="ODQ68602.1"/>
    <property type="molecule type" value="Genomic_DNA"/>
</dbReference>
<feature type="region of interest" description="Disordered" evidence="2">
    <location>
        <begin position="645"/>
        <end position="670"/>
    </location>
</feature>
<name>A0A1E3PUG9_9ASCO</name>
<feature type="region of interest" description="Disordered" evidence="2">
    <location>
        <begin position="803"/>
        <end position="857"/>
    </location>
</feature>
<gene>
    <name evidence="3" type="ORF">NADFUDRAFT_39974</name>
</gene>
<dbReference type="Proteomes" id="UP000095009">
    <property type="component" value="Unassembled WGS sequence"/>
</dbReference>
<feature type="compositionally biased region" description="Low complexity" evidence="2">
    <location>
        <begin position="645"/>
        <end position="660"/>
    </location>
</feature>
<evidence type="ECO:0000313" key="3">
    <source>
        <dbReference type="EMBL" id="ODQ68602.1"/>
    </source>
</evidence>
<feature type="coiled-coil region" evidence="1">
    <location>
        <begin position="146"/>
        <end position="246"/>
    </location>
</feature>
<keyword evidence="1" id="KW-0175">Coiled coil</keyword>
<feature type="region of interest" description="Disordered" evidence="2">
    <location>
        <begin position="1"/>
        <end position="23"/>
    </location>
</feature>
<feature type="compositionally biased region" description="Polar residues" evidence="2">
    <location>
        <begin position="815"/>
        <end position="849"/>
    </location>
</feature>
<protein>
    <submittedName>
        <fullName evidence="3">Uncharacterized protein</fullName>
    </submittedName>
</protein>